<dbReference type="SUPFAM" id="SSF52091">
    <property type="entry name" value="SpoIIaa-like"/>
    <property type="match status" value="1"/>
</dbReference>
<dbReference type="InterPro" id="IPR036513">
    <property type="entry name" value="STAS_dom_sf"/>
</dbReference>
<dbReference type="CDD" id="cd07043">
    <property type="entry name" value="STAS_anti-anti-sigma_factors"/>
    <property type="match status" value="1"/>
</dbReference>
<dbReference type="PROSITE" id="PS50801">
    <property type="entry name" value="STAS"/>
    <property type="match status" value="1"/>
</dbReference>
<evidence type="ECO:0000259" key="1">
    <source>
        <dbReference type="PROSITE" id="PS50801"/>
    </source>
</evidence>
<gene>
    <name evidence="2" type="ORF">BG845_06473</name>
</gene>
<organism evidence="2 3">
    <name type="scientific">Pseudonocardia autotrophica</name>
    <name type="common">Amycolata autotrophica</name>
    <name type="synonym">Nocardia autotrophica</name>
    <dbReference type="NCBI Taxonomy" id="2074"/>
    <lineage>
        <taxon>Bacteria</taxon>
        <taxon>Bacillati</taxon>
        <taxon>Actinomycetota</taxon>
        <taxon>Actinomycetes</taxon>
        <taxon>Pseudonocardiales</taxon>
        <taxon>Pseudonocardiaceae</taxon>
        <taxon>Pseudonocardia</taxon>
    </lineage>
</organism>
<feature type="domain" description="STAS" evidence="1">
    <location>
        <begin position="8"/>
        <end position="120"/>
    </location>
</feature>
<dbReference type="Proteomes" id="UP000194360">
    <property type="component" value="Unassembled WGS sequence"/>
</dbReference>
<dbReference type="AlphaFoldDB" id="A0A1Y2MI63"/>
<dbReference type="OrthoDB" id="4249752at2"/>
<proteinExistence type="predicted"/>
<dbReference type="STRING" id="2074.BG845_06473"/>
<dbReference type="InterPro" id="IPR058548">
    <property type="entry name" value="MlaB-like_STAS"/>
</dbReference>
<name>A0A1Y2MI63_PSEAH</name>
<keyword evidence="3" id="KW-1185">Reference proteome</keyword>
<evidence type="ECO:0000313" key="3">
    <source>
        <dbReference type="Proteomes" id="UP000194360"/>
    </source>
</evidence>
<protein>
    <submittedName>
        <fullName evidence="2">STAS domain protein</fullName>
    </submittedName>
</protein>
<dbReference type="Gene3D" id="3.30.750.24">
    <property type="entry name" value="STAS domain"/>
    <property type="match status" value="1"/>
</dbReference>
<reference evidence="2 3" key="1">
    <citation type="submission" date="2016-09" db="EMBL/GenBank/DDBJ databases">
        <title>Pseudonocardia autotrophica DSM535, a candidate organism with high potential of specific P450 cytochromes.</title>
        <authorList>
            <person name="Grumaz C."/>
            <person name="Vainshtein Y."/>
            <person name="Kirstahler P."/>
            <person name="Sohn K."/>
        </authorList>
    </citation>
    <scope>NUCLEOTIDE SEQUENCE [LARGE SCALE GENOMIC DNA]</scope>
    <source>
        <strain evidence="2 3">DSM 535</strain>
    </source>
</reference>
<dbReference type="EMBL" id="MIGB01000064">
    <property type="protein sequence ID" value="OSY34842.1"/>
    <property type="molecule type" value="Genomic_DNA"/>
</dbReference>
<comment type="caution">
    <text evidence="2">The sequence shown here is derived from an EMBL/GenBank/DDBJ whole genome shotgun (WGS) entry which is preliminary data.</text>
</comment>
<evidence type="ECO:0000313" key="2">
    <source>
        <dbReference type="EMBL" id="OSY34842.1"/>
    </source>
</evidence>
<dbReference type="InterPro" id="IPR002645">
    <property type="entry name" value="STAS_dom"/>
</dbReference>
<sequence>MNDERGLSVTYSEPRPGVVRVALSGDLDYETSDELAATADAALQAAVDPHELRLDCSELGFCDSYGLAALLMLRRRTAAAGIALHLDHRGNALDRLLHMTSTWEHLTGERPADRAKQLDT</sequence>
<accession>A0A1Y2MI63</accession>
<dbReference type="Pfam" id="PF13466">
    <property type="entry name" value="STAS_2"/>
    <property type="match status" value="1"/>
</dbReference>